<dbReference type="PROSITE" id="PS50082">
    <property type="entry name" value="WD_REPEATS_2"/>
    <property type="match status" value="6"/>
</dbReference>
<keyword evidence="6" id="KW-1133">Transmembrane helix</keyword>
<dbReference type="GO" id="GO:0005739">
    <property type="term" value="C:mitochondrion"/>
    <property type="evidence" value="ECO:0007669"/>
    <property type="project" value="InterPro"/>
</dbReference>
<comment type="similarity">
    <text evidence="1">Belongs to the WD repeat WDR5/wds family.</text>
</comment>
<dbReference type="PROSITE" id="PS00678">
    <property type="entry name" value="WD_REPEATS_1"/>
    <property type="match status" value="4"/>
</dbReference>
<dbReference type="PANTHER" id="PTHR22847">
    <property type="entry name" value="WD40 REPEAT PROTEIN"/>
    <property type="match status" value="1"/>
</dbReference>
<dbReference type="PANTHER" id="PTHR22847:SF637">
    <property type="entry name" value="WD REPEAT DOMAIN 5B"/>
    <property type="match status" value="1"/>
</dbReference>
<evidence type="ECO:0000256" key="5">
    <source>
        <dbReference type="SAM" id="MobiDB-lite"/>
    </source>
</evidence>
<keyword evidence="2 4" id="KW-0853">WD repeat</keyword>
<dbReference type="FunFam" id="2.130.10.10:FF:000029">
    <property type="entry name" value="WD repeat-containing protein 5"/>
    <property type="match status" value="1"/>
</dbReference>
<dbReference type="Proteomes" id="UP000075882">
    <property type="component" value="Unassembled WGS sequence"/>
</dbReference>
<evidence type="ECO:0000256" key="2">
    <source>
        <dbReference type="ARBA" id="ARBA00022574"/>
    </source>
</evidence>
<dbReference type="InterPro" id="IPR008699">
    <property type="entry name" value="NDUFB8"/>
</dbReference>
<dbReference type="PRINTS" id="PR00320">
    <property type="entry name" value="GPROTEINBRPT"/>
</dbReference>
<reference evidence="8" key="1">
    <citation type="submission" date="2022-08" db="UniProtKB">
        <authorList>
            <consortium name="EnsemblMetazoa"/>
        </authorList>
    </citation>
    <scope>IDENTIFICATION</scope>
</reference>
<dbReference type="Pfam" id="PF25175">
    <property type="entry name" value="Beta-prop_WDR5"/>
    <property type="match status" value="1"/>
</dbReference>
<keyword evidence="6" id="KW-0472">Membrane</keyword>
<dbReference type="GO" id="GO:0048188">
    <property type="term" value="C:Set1C/COMPASS complex"/>
    <property type="evidence" value="ECO:0007669"/>
    <property type="project" value="TreeGrafter"/>
</dbReference>
<evidence type="ECO:0000259" key="7">
    <source>
        <dbReference type="Pfam" id="PF25175"/>
    </source>
</evidence>
<dbReference type="Pfam" id="PF05821">
    <property type="entry name" value="NDUF_B8"/>
    <property type="match status" value="1"/>
</dbReference>
<dbReference type="InterPro" id="IPR015943">
    <property type="entry name" value="WD40/YVTN_repeat-like_dom_sf"/>
</dbReference>
<name>A0A8W7PU58_ANOCL</name>
<dbReference type="CDD" id="cd00200">
    <property type="entry name" value="WD40"/>
    <property type="match status" value="1"/>
</dbReference>
<dbReference type="InterPro" id="IPR036322">
    <property type="entry name" value="WD40_repeat_dom_sf"/>
</dbReference>
<proteinExistence type="inferred from homology"/>
<dbReference type="AlphaFoldDB" id="A0A8W7PU58"/>
<keyword evidence="3" id="KW-0677">Repeat</keyword>
<evidence type="ECO:0000256" key="4">
    <source>
        <dbReference type="PROSITE-ProRule" id="PRU00221"/>
    </source>
</evidence>
<dbReference type="InterPro" id="IPR059122">
    <property type="entry name" value="Beta-prop_WDR5-like"/>
</dbReference>
<feature type="repeat" description="WD" evidence="4">
    <location>
        <begin position="319"/>
        <end position="360"/>
    </location>
</feature>
<organism evidence="8">
    <name type="scientific">Anopheles coluzzii</name>
    <name type="common">African malaria mosquito</name>
    <dbReference type="NCBI Taxonomy" id="1518534"/>
    <lineage>
        <taxon>Eukaryota</taxon>
        <taxon>Metazoa</taxon>
        <taxon>Ecdysozoa</taxon>
        <taxon>Arthropoda</taxon>
        <taxon>Hexapoda</taxon>
        <taxon>Insecta</taxon>
        <taxon>Pterygota</taxon>
        <taxon>Neoptera</taxon>
        <taxon>Endopterygota</taxon>
        <taxon>Diptera</taxon>
        <taxon>Nematocera</taxon>
        <taxon>Culicoidea</taxon>
        <taxon>Culicidae</taxon>
        <taxon>Anophelinae</taxon>
        <taxon>Anopheles</taxon>
    </lineage>
</organism>
<feature type="repeat" description="WD" evidence="4">
    <location>
        <begin position="446"/>
        <end position="490"/>
    </location>
</feature>
<dbReference type="GO" id="GO:0042393">
    <property type="term" value="F:histone binding"/>
    <property type="evidence" value="ECO:0007669"/>
    <property type="project" value="TreeGrafter"/>
</dbReference>
<dbReference type="VEuPathDB" id="VectorBase:ACON2_035604"/>
<feature type="domain" description="WDR5-like beta-propeller" evidence="7">
    <location>
        <begin position="234"/>
        <end position="525"/>
    </location>
</feature>
<evidence type="ECO:0000256" key="3">
    <source>
        <dbReference type="ARBA" id="ARBA00022737"/>
    </source>
</evidence>
<feature type="repeat" description="WD" evidence="4">
    <location>
        <begin position="361"/>
        <end position="402"/>
    </location>
</feature>
<accession>A0A8W7PU58</accession>
<evidence type="ECO:0000313" key="8">
    <source>
        <dbReference type="EnsemblMetazoa" id="ACOM037889-PA.1"/>
    </source>
</evidence>
<feature type="transmembrane region" description="Helical" evidence="6">
    <location>
        <begin position="130"/>
        <end position="149"/>
    </location>
</feature>
<dbReference type="InterPro" id="IPR020472">
    <property type="entry name" value="WD40_PAC1"/>
</dbReference>
<evidence type="ECO:0000256" key="1">
    <source>
        <dbReference type="ARBA" id="ARBA00007636"/>
    </source>
</evidence>
<dbReference type="InterPro" id="IPR019775">
    <property type="entry name" value="WD40_repeat_CS"/>
</dbReference>
<evidence type="ECO:0000256" key="6">
    <source>
        <dbReference type="SAM" id="Phobius"/>
    </source>
</evidence>
<feature type="repeat" description="WD" evidence="4">
    <location>
        <begin position="235"/>
        <end position="276"/>
    </location>
</feature>
<protein>
    <recommendedName>
        <fullName evidence="7">WDR5-like beta-propeller domain-containing protein</fullName>
    </recommendedName>
</protein>
<dbReference type="SUPFAM" id="SSF50978">
    <property type="entry name" value="WD40 repeat-like"/>
    <property type="match status" value="1"/>
</dbReference>
<feature type="repeat" description="WD" evidence="4">
    <location>
        <begin position="404"/>
        <end position="445"/>
    </location>
</feature>
<dbReference type="Gene3D" id="2.130.10.10">
    <property type="entry name" value="YVTN repeat-like/Quinoprotein amine dehydrogenase"/>
    <property type="match status" value="1"/>
</dbReference>
<sequence length="528" mass="59100">LKMAALIKGIKLAAQISNRNPAILYTSVRHHGWNKDYKPGKFPESDKDREAAAKKYGLTTAEYQPYPDDGLGYGDYPKLPDVPVEARDPYYPYDFPELKRNLHDTLHAETDFWSEDRFGSAEPLRYEMKTYWLAFLGVMTGCFAVYYWLENYKMFRPVLAKQYPHEGKSHYTFDKKHTAEAMVPIGGPVGHGGHPIHIPTPIQTAPPPSQSQHAPSSQNRQSLSVKPNYTLKFTLAGHTKAVSAVKFSPNGEWLASSSADKLIKIWGAYDGKFEKTISGHKLGISDVAWSSDSRLLVTASDDKTLKIWELSSGKCLKTLKGHTNYVFCCNFNPQSNLIVSGSFDESVRIWDVRTGKCLKTLPAHSDPVSAVHFNRDGSLIVSSSYDGLCRIWDTASGQCLKTLIDDDNPPVSFVKFSPNGKYILAATLDNTLKLWDYSKGKCLKTYTGHRNEKYCIFANFSVTGGKWIVSGSEDHMVYIWNLQSKEIVQTLQGHTDTVLCTACHPTENIIASAALENDKTIKLWKSDT</sequence>
<keyword evidence="6" id="KW-0812">Transmembrane</keyword>
<feature type="repeat" description="WD" evidence="4">
    <location>
        <begin position="277"/>
        <end position="318"/>
    </location>
</feature>
<dbReference type="SMART" id="SM00320">
    <property type="entry name" value="WD40"/>
    <property type="match status" value="7"/>
</dbReference>
<feature type="region of interest" description="Disordered" evidence="5">
    <location>
        <begin position="193"/>
        <end position="222"/>
    </location>
</feature>
<dbReference type="PROSITE" id="PS50294">
    <property type="entry name" value="WD_REPEATS_REGION"/>
    <property type="match status" value="5"/>
</dbReference>
<dbReference type="EnsemblMetazoa" id="ACOM037889-RA">
    <property type="protein sequence ID" value="ACOM037889-PA.1"/>
    <property type="gene ID" value="ACOM037889"/>
</dbReference>
<dbReference type="VEuPathDB" id="VectorBase:ACON2_035350"/>
<dbReference type="InterPro" id="IPR001680">
    <property type="entry name" value="WD40_rpt"/>
</dbReference>